<evidence type="ECO:0000313" key="3">
    <source>
        <dbReference type="Proteomes" id="UP000000600"/>
    </source>
</evidence>
<dbReference type="KEGG" id="ptm:GSPATT00024875001"/>
<dbReference type="OrthoDB" id="298036at2759"/>
<dbReference type="Proteomes" id="UP000000600">
    <property type="component" value="Unassembled WGS sequence"/>
</dbReference>
<evidence type="ECO:0000256" key="1">
    <source>
        <dbReference type="SAM" id="SignalP"/>
    </source>
</evidence>
<accession>A0EA26</accession>
<keyword evidence="3" id="KW-1185">Reference proteome</keyword>
<dbReference type="GeneID" id="5045325"/>
<proteinExistence type="predicted"/>
<keyword evidence="1" id="KW-0732">Signal</keyword>
<dbReference type="EMBL" id="CT868666">
    <property type="protein sequence ID" value="CAK92143.1"/>
    <property type="molecule type" value="Genomic_DNA"/>
</dbReference>
<organism evidence="2 3">
    <name type="scientific">Paramecium tetraurelia</name>
    <dbReference type="NCBI Taxonomy" id="5888"/>
    <lineage>
        <taxon>Eukaryota</taxon>
        <taxon>Sar</taxon>
        <taxon>Alveolata</taxon>
        <taxon>Ciliophora</taxon>
        <taxon>Intramacronucleata</taxon>
        <taxon>Oligohymenophorea</taxon>
        <taxon>Peniculida</taxon>
        <taxon>Parameciidae</taxon>
        <taxon>Paramecium</taxon>
    </lineage>
</organism>
<dbReference type="RefSeq" id="XP_001459540.1">
    <property type="nucleotide sequence ID" value="XM_001459503.1"/>
</dbReference>
<protein>
    <submittedName>
        <fullName evidence="2">Uncharacterized protein</fullName>
    </submittedName>
</protein>
<reference evidence="2 3" key="1">
    <citation type="journal article" date="2006" name="Nature">
        <title>Global trends of whole-genome duplications revealed by the ciliate Paramecium tetraurelia.</title>
        <authorList>
            <consortium name="Genoscope"/>
            <person name="Aury J.-M."/>
            <person name="Jaillon O."/>
            <person name="Duret L."/>
            <person name="Noel B."/>
            <person name="Jubin C."/>
            <person name="Porcel B.M."/>
            <person name="Segurens B."/>
            <person name="Daubin V."/>
            <person name="Anthouard V."/>
            <person name="Aiach N."/>
            <person name="Arnaiz O."/>
            <person name="Billaut A."/>
            <person name="Beisson J."/>
            <person name="Blanc I."/>
            <person name="Bouhouche K."/>
            <person name="Camara F."/>
            <person name="Duharcourt S."/>
            <person name="Guigo R."/>
            <person name="Gogendeau D."/>
            <person name="Katinka M."/>
            <person name="Keller A.-M."/>
            <person name="Kissmehl R."/>
            <person name="Klotz C."/>
            <person name="Koll F."/>
            <person name="Le Moue A."/>
            <person name="Lepere C."/>
            <person name="Malinsky S."/>
            <person name="Nowacki M."/>
            <person name="Nowak J.K."/>
            <person name="Plattner H."/>
            <person name="Poulain J."/>
            <person name="Ruiz F."/>
            <person name="Serrano V."/>
            <person name="Zagulski M."/>
            <person name="Dessen P."/>
            <person name="Betermier M."/>
            <person name="Weissenbach J."/>
            <person name="Scarpelli C."/>
            <person name="Schachter V."/>
            <person name="Sperling L."/>
            <person name="Meyer E."/>
            <person name="Cohen J."/>
            <person name="Wincker P."/>
        </authorList>
    </citation>
    <scope>NUCLEOTIDE SEQUENCE [LARGE SCALE GENOMIC DNA]</scope>
    <source>
        <strain evidence="2 3">Stock d4-2</strain>
    </source>
</reference>
<sequence>MIIILNLLFLMVNIEGSQGEVISTLGYQLTKNGREFQNNQGKKFSISESCKQIEIGNPDLNSKVDSNSYYFLVKLTCNDIVDDEEFFNQERDVGNSTIEKKGTSDLSPYQCTLNVTLDNSEHCCCPERKKQINIQISGFQLKILN</sequence>
<dbReference type="AlphaFoldDB" id="A0EA26"/>
<gene>
    <name evidence="2" type="ORF">GSPATT00024875001</name>
</gene>
<dbReference type="OMA" id="CNDIVDD"/>
<dbReference type="InParanoid" id="A0EA26"/>
<feature type="chain" id="PRO_5002624491" evidence="1">
    <location>
        <begin position="20"/>
        <end position="145"/>
    </location>
</feature>
<dbReference type="HOGENOM" id="CLU_1790671_0_0_1"/>
<evidence type="ECO:0000313" key="2">
    <source>
        <dbReference type="EMBL" id="CAK92143.1"/>
    </source>
</evidence>
<name>A0EA26_PARTE</name>
<feature type="signal peptide" evidence="1">
    <location>
        <begin position="1"/>
        <end position="19"/>
    </location>
</feature>